<dbReference type="CDD" id="cd06113">
    <property type="entry name" value="citrate_synt_like_1_2"/>
    <property type="match status" value="1"/>
</dbReference>
<dbReference type="GO" id="GO:0006099">
    <property type="term" value="P:tricarboxylic acid cycle"/>
    <property type="evidence" value="ECO:0007669"/>
    <property type="project" value="UniProtKB-UniPathway"/>
</dbReference>
<dbReference type="InterPro" id="IPR024176">
    <property type="entry name" value="Citrate_synthase_bac-typ"/>
</dbReference>
<proteinExistence type="inferred from homology"/>
<dbReference type="InterPro" id="IPR002020">
    <property type="entry name" value="Citrate_synthase"/>
</dbReference>
<evidence type="ECO:0000313" key="8">
    <source>
        <dbReference type="Proteomes" id="UP000238415"/>
    </source>
</evidence>
<dbReference type="InterPro" id="IPR016142">
    <property type="entry name" value="Citrate_synth-like_lrg_a-sub"/>
</dbReference>
<feature type="active site" evidence="6">
    <location>
        <position position="328"/>
    </location>
</feature>
<dbReference type="Gene3D" id="1.10.230.10">
    <property type="entry name" value="Cytochrome P450-Terp, domain 2"/>
    <property type="match status" value="1"/>
</dbReference>
<dbReference type="SUPFAM" id="SSF48256">
    <property type="entry name" value="Citrate synthase"/>
    <property type="match status" value="1"/>
</dbReference>
<evidence type="ECO:0000256" key="2">
    <source>
        <dbReference type="ARBA" id="ARBA00010566"/>
    </source>
</evidence>
<feature type="active site" evidence="6">
    <location>
        <position position="387"/>
    </location>
</feature>
<organism evidence="7 8">
    <name type="scientific">Neomoorella humiferrea</name>
    <dbReference type="NCBI Taxonomy" id="676965"/>
    <lineage>
        <taxon>Bacteria</taxon>
        <taxon>Bacillati</taxon>
        <taxon>Bacillota</taxon>
        <taxon>Clostridia</taxon>
        <taxon>Neomoorellales</taxon>
        <taxon>Neomoorellaceae</taxon>
        <taxon>Neomoorella</taxon>
    </lineage>
</organism>
<evidence type="ECO:0000313" key="7">
    <source>
        <dbReference type="EMBL" id="PRR71098.1"/>
    </source>
</evidence>
<reference evidence="7 8" key="1">
    <citation type="submission" date="2018-03" db="EMBL/GenBank/DDBJ databases">
        <title>Genome sequence of Moorella humiferrea DSM 23265.</title>
        <authorList>
            <person name="Poehlein A."/>
            <person name="Daniel R."/>
        </authorList>
    </citation>
    <scope>NUCLEOTIDE SEQUENCE [LARGE SCALE GENOMIC DNA]</scope>
    <source>
        <strain evidence="7 8">DSM 23265</strain>
    </source>
</reference>
<sequence>MQTNDKTYIERLAALAEKNNFIEPSLYERYNVKRGLRNSDGTGVLVGLTNIGEVHGYILDEGERIPDQGRLLYRGIDVWDIVKNFQKEGRFGFEEVSYLLVFGQLPTRQELVEFNRLLGENRYLPEGFIEDMILKAPSNDIMNKLARSVLASYSYDKNPDDLSIPNVVRQSIELIARFPVMVAYGYQAKAHYHGNQSLYIHLPQPDLSTAENFLYMIRPDNQYTRLEAELLDLSLVLHAEHGGGNNSTFTVHVVASTGTDIYSVIAAAVGSLKGPKHGGANIKVMEMMEDIKNNVKDWADEDEVKYYLTKILNGEAFDRKGLIYGLGHAVYTLSDPRAVLLKAKAAELAKEKNMEDEFGLYLTIEKVGPELFASIKGSDKILAPNVDFYSGFVYKMLNLPIELYTPIFAIARISGWCAHLLEELISGGRIIRPAYKNVIGKRKYIPLEQR</sequence>
<dbReference type="UniPathway" id="UPA00223"/>
<accession>A0A2T0APZ8</accession>
<dbReference type="Gene3D" id="1.10.580.10">
    <property type="entry name" value="Citrate Synthase, domain 1"/>
    <property type="match status" value="1"/>
</dbReference>
<dbReference type="PANTHER" id="PTHR11739">
    <property type="entry name" value="CITRATE SYNTHASE"/>
    <property type="match status" value="1"/>
</dbReference>
<comment type="caution">
    <text evidence="7">The sequence shown here is derived from an EMBL/GenBank/DDBJ whole genome shotgun (WGS) entry which is preliminary data.</text>
</comment>
<evidence type="ECO:0000256" key="6">
    <source>
        <dbReference type="PIRSR" id="PIRSR001369-1"/>
    </source>
</evidence>
<dbReference type="PRINTS" id="PR00143">
    <property type="entry name" value="CITRTSNTHASE"/>
</dbReference>
<dbReference type="RefSeq" id="WP_106005714.1">
    <property type="nucleotide sequence ID" value="NZ_CP136419.1"/>
</dbReference>
<gene>
    <name evidence="7" type="primary">gltA</name>
    <name evidence="7" type="ORF">MOHU_17600</name>
</gene>
<name>A0A2T0APZ8_9FIRM</name>
<comment type="similarity">
    <text evidence="2 5">Belongs to the citrate synthase family.</text>
</comment>
<dbReference type="GO" id="GO:0005975">
    <property type="term" value="P:carbohydrate metabolic process"/>
    <property type="evidence" value="ECO:0007669"/>
    <property type="project" value="TreeGrafter"/>
</dbReference>
<dbReference type="Proteomes" id="UP000238415">
    <property type="component" value="Unassembled WGS sequence"/>
</dbReference>
<dbReference type="NCBIfam" id="NF010635">
    <property type="entry name" value="PRK14032.1"/>
    <property type="match status" value="1"/>
</dbReference>
<dbReference type="GO" id="GO:0036440">
    <property type="term" value="F:citrate synthase activity"/>
    <property type="evidence" value="ECO:0007669"/>
    <property type="project" value="UniProtKB-EC"/>
</dbReference>
<dbReference type="PANTHER" id="PTHR11739:SF4">
    <property type="entry name" value="CITRATE SYNTHASE, PEROXISOMAL"/>
    <property type="match status" value="1"/>
</dbReference>
<comment type="pathway">
    <text evidence="1">Carbohydrate metabolism; tricarboxylic acid cycle.</text>
</comment>
<dbReference type="AlphaFoldDB" id="A0A2T0APZ8"/>
<comment type="catalytic activity">
    <reaction evidence="4">
        <text>oxaloacetate + acetyl-CoA + H2O = citrate + CoA + H(+)</text>
        <dbReference type="Rhea" id="RHEA:16845"/>
        <dbReference type="ChEBI" id="CHEBI:15377"/>
        <dbReference type="ChEBI" id="CHEBI:15378"/>
        <dbReference type="ChEBI" id="CHEBI:16452"/>
        <dbReference type="ChEBI" id="CHEBI:16947"/>
        <dbReference type="ChEBI" id="CHEBI:57287"/>
        <dbReference type="ChEBI" id="CHEBI:57288"/>
        <dbReference type="EC" id="2.3.3.16"/>
    </reaction>
</comment>
<evidence type="ECO:0000256" key="4">
    <source>
        <dbReference type="ARBA" id="ARBA00049288"/>
    </source>
</evidence>
<protein>
    <recommendedName>
        <fullName evidence="5">Citrate synthase</fullName>
    </recommendedName>
</protein>
<dbReference type="InterPro" id="IPR036969">
    <property type="entry name" value="Citrate_synthase_sf"/>
</dbReference>
<evidence type="ECO:0000256" key="3">
    <source>
        <dbReference type="ARBA" id="ARBA00022679"/>
    </source>
</evidence>
<keyword evidence="7" id="KW-0012">Acyltransferase</keyword>
<dbReference type="GO" id="GO:0005829">
    <property type="term" value="C:cytosol"/>
    <property type="evidence" value="ECO:0007669"/>
    <property type="project" value="TreeGrafter"/>
</dbReference>
<dbReference type="OrthoDB" id="9800864at2"/>
<dbReference type="InterPro" id="IPR016143">
    <property type="entry name" value="Citrate_synth-like_sm_a-sub"/>
</dbReference>
<evidence type="ECO:0000256" key="5">
    <source>
        <dbReference type="PIRNR" id="PIRNR001369"/>
    </source>
</evidence>
<dbReference type="EMBL" id="PVXM01000045">
    <property type="protein sequence ID" value="PRR71098.1"/>
    <property type="molecule type" value="Genomic_DNA"/>
</dbReference>
<keyword evidence="3 5" id="KW-0808">Transferase</keyword>
<evidence type="ECO:0000256" key="1">
    <source>
        <dbReference type="ARBA" id="ARBA00005163"/>
    </source>
</evidence>
<dbReference type="Pfam" id="PF00285">
    <property type="entry name" value="Citrate_synt"/>
    <property type="match status" value="1"/>
</dbReference>
<keyword evidence="8" id="KW-1185">Reference proteome</keyword>
<dbReference type="PIRSF" id="PIRSF001369">
    <property type="entry name" value="Citrate_synth"/>
    <property type="match status" value="1"/>
</dbReference>